<evidence type="ECO:0000256" key="12">
    <source>
        <dbReference type="RuleBase" id="RU361193"/>
    </source>
</evidence>
<dbReference type="InterPro" id="IPR050749">
    <property type="entry name" value="Glycosyl_Hydrolase_47"/>
</dbReference>
<organism evidence="14 15">
    <name type="scientific">Hypholoma sublateritium (strain FD-334 SS-4)</name>
    <dbReference type="NCBI Taxonomy" id="945553"/>
    <lineage>
        <taxon>Eukaryota</taxon>
        <taxon>Fungi</taxon>
        <taxon>Dikarya</taxon>
        <taxon>Basidiomycota</taxon>
        <taxon>Agaricomycotina</taxon>
        <taxon>Agaricomycetes</taxon>
        <taxon>Agaricomycetidae</taxon>
        <taxon>Agaricales</taxon>
        <taxon>Agaricineae</taxon>
        <taxon>Strophariaceae</taxon>
        <taxon>Hypholoma</taxon>
    </lineage>
</organism>
<evidence type="ECO:0000256" key="4">
    <source>
        <dbReference type="ARBA" id="ARBA00022723"/>
    </source>
</evidence>
<feature type="binding site" evidence="10">
    <location>
        <position position="483"/>
    </location>
    <ligand>
        <name>Ca(2+)</name>
        <dbReference type="ChEBI" id="CHEBI:29108"/>
    </ligand>
</feature>
<name>A0A0D2KLA8_HYPSF</name>
<dbReference type="STRING" id="945553.A0A0D2KLA8"/>
<dbReference type="AlphaFoldDB" id="A0A0D2KLA8"/>
<comment type="pathway">
    <text evidence="2">Protein modification; protein glycosylation.</text>
</comment>
<evidence type="ECO:0000256" key="8">
    <source>
        <dbReference type="ARBA" id="ARBA00047669"/>
    </source>
</evidence>
<feature type="disulfide bond" evidence="11">
    <location>
        <begin position="293"/>
        <end position="327"/>
    </location>
</feature>
<dbReference type="OrthoDB" id="8118055at2759"/>
<dbReference type="InterPro" id="IPR036026">
    <property type="entry name" value="Seven-hairpin_glycosidases"/>
</dbReference>
<evidence type="ECO:0000256" key="10">
    <source>
        <dbReference type="PIRSR" id="PIRSR601382-2"/>
    </source>
</evidence>
<dbReference type="Gene3D" id="1.50.10.10">
    <property type="match status" value="1"/>
</dbReference>
<reference evidence="15" key="1">
    <citation type="submission" date="2014-04" db="EMBL/GenBank/DDBJ databases">
        <title>Evolutionary Origins and Diversification of the Mycorrhizal Mutualists.</title>
        <authorList>
            <consortium name="DOE Joint Genome Institute"/>
            <consortium name="Mycorrhizal Genomics Consortium"/>
            <person name="Kohler A."/>
            <person name="Kuo A."/>
            <person name="Nagy L.G."/>
            <person name="Floudas D."/>
            <person name="Copeland A."/>
            <person name="Barry K.W."/>
            <person name="Cichocki N."/>
            <person name="Veneault-Fourrey C."/>
            <person name="LaButti K."/>
            <person name="Lindquist E.A."/>
            <person name="Lipzen A."/>
            <person name="Lundell T."/>
            <person name="Morin E."/>
            <person name="Murat C."/>
            <person name="Riley R."/>
            <person name="Ohm R."/>
            <person name="Sun H."/>
            <person name="Tunlid A."/>
            <person name="Henrissat B."/>
            <person name="Grigoriev I.V."/>
            <person name="Hibbett D.S."/>
            <person name="Martin F."/>
        </authorList>
    </citation>
    <scope>NUCLEOTIDE SEQUENCE [LARGE SCALE GENOMIC DNA]</scope>
    <source>
        <strain evidence="15">FD-334 SS-4</strain>
    </source>
</reference>
<dbReference type="PANTHER" id="PTHR11742:SF55">
    <property type="entry name" value="ENDOPLASMIC RETICULUM MANNOSYL-OLIGOSACCHARIDE 1,2-ALPHA-MANNOSIDASE"/>
    <property type="match status" value="1"/>
</dbReference>
<dbReference type="InterPro" id="IPR012341">
    <property type="entry name" value="6hp_glycosidase-like_sf"/>
</dbReference>
<keyword evidence="7 11" id="KW-1015">Disulfide bond</keyword>
<comment type="cofactor">
    <cofactor evidence="1 10">
        <name>Ca(2+)</name>
        <dbReference type="ChEBI" id="CHEBI:29108"/>
    </cofactor>
</comment>
<evidence type="ECO:0000256" key="11">
    <source>
        <dbReference type="PIRSR" id="PIRSR601382-3"/>
    </source>
</evidence>
<dbReference type="EC" id="3.2.1.-" evidence="12"/>
<dbReference type="GO" id="GO:0004571">
    <property type="term" value="F:mannosyl-oligosaccharide 1,2-alpha-mannosidase activity"/>
    <property type="evidence" value="ECO:0007669"/>
    <property type="project" value="UniProtKB-EC"/>
</dbReference>
<keyword evidence="4 10" id="KW-0479">Metal-binding</keyword>
<keyword evidence="6 10" id="KW-0106">Calcium</keyword>
<comment type="similarity">
    <text evidence="3 12">Belongs to the glycosyl hydrolase 47 family.</text>
</comment>
<dbReference type="GO" id="GO:0036503">
    <property type="term" value="P:ERAD pathway"/>
    <property type="evidence" value="ECO:0007669"/>
    <property type="project" value="UniProtKB-ARBA"/>
</dbReference>
<keyword evidence="15" id="KW-1185">Reference proteome</keyword>
<dbReference type="Proteomes" id="UP000054270">
    <property type="component" value="Unassembled WGS sequence"/>
</dbReference>
<evidence type="ECO:0000256" key="5">
    <source>
        <dbReference type="ARBA" id="ARBA00022801"/>
    </source>
</evidence>
<gene>
    <name evidence="14" type="ORF">HYPSUDRAFT_149168</name>
</gene>
<feature type="region of interest" description="Disordered" evidence="13">
    <location>
        <begin position="361"/>
        <end position="383"/>
    </location>
</feature>
<dbReference type="GO" id="GO:0016020">
    <property type="term" value="C:membrane"/>
    <property type="evidence" value="ECO:0007669"/>
    <property type="project" value="InterPro"/>
</dbReference>
<dbReference type="EMBL" id="KN817645">
    <property type="protein sequence ID" value="KJA15407.1"/>
    <property type="molecule type" value="Genomic_DNA"/>
</dbReference>
<dbReference type="GO" id="GO:0005509">
    <property type="term" value="F:calcium ion binding"/>
    <property type="evidence" value="ECO:0007669"/>
    <property type="project" value="InterPro"/>
</dbReference>
<feature type="compositionally biased region" description="Basic and acidic residues" evidence="13">
    <location>
        <begin position="374"/>
        <end position="383"/>
    </location>
</feature>
<evidence type="ECO:0000256" key="6">
    <source>
        <dbReference type="ARBA" id="ARBA00022837"/>
    </source>
</evidence>
<proteinExistence type="inferred from homology"/>
<protein>
    <recommendedName>
        <fullName evidence="12">alpha-1,2-Mannosidase</fullName>
        <ecNumber evidence="12">3.2.1.-</ecNumber>
    </recommendedName>
</protein>
<evidence type="ECO:0000256" key="2">
    <source>
        <dbReference type="ARBA" id="ARBA00004922"/>
    </source>
</evidence>
<evidence type="ECO:0000256" key="9">
    <source>
        <dbReference type="ARBA" id="ARBA00048605"/>
    </source>
</evidence>
<keyword evidence="5 12" id="KW-0378">Hydrolase</keyword>
<keyword evidence="12" id="KW-0326">Glycosidase</keyword>
<sequence length="505" mass="56880">MPKPPTLDEQRIWDARKDEVRESFKHAWSGYKVRAFPSDELLPISGGKSDKFNGWGVTVYDSLDTMWIMGLREEFAEAVLSIKDQQFNPDNFASFFETIIRYLGGSLSAYALSKDNTLLHLADQLGTVLLPAFNGTETGLPSYSVNVKTGEINTANGRRTVLFAEATSCQLEFKYLAKLTGKTEYYDRVQKAMDVIYEVNPANGLFADRFYTDNGTAASTHLTAGAMADSGYEYLLKQWLLSGDKQSREQYIKSANGIINNLIHVTPTRGLMNVGDIDTGYDQVLHRLEHLSCFLPGTLALGAAYLDLSPGEKELHQWAAEGLAYTCYVSYADQLSGLGPDLMNMPQGGKKWVGEIGRWKAEGRQGKPPGTSEPRPERDPTHRDYSATNARYLLRPETVESIFYMWRLTGDVKWRDRGYAIFQAIEKYTRTVYGYGSIYGVDSLRPSQMDDMPSFFLAETLKYLYLLFDDVTSTSLNEWVFNTEAHPLPIFSWTPAEKQGFNITI</sequence>
<evidence type="ECO:0000313" key="15">
    <source>
        <dbReference type="Proteomes" id="UP000054270"/>
    </source>
</evidence>
<evidence type="ECO:0000256" key="3">
    <source>
        <dbReference type="ARBA" id="ARBA00007658"/>
    </source>
</evidence>
<dbReference type="GO" id="GO:0005783">
    <property type="term" value="C:endoplasmic reticulum"/>
    <property type="evidence" value="ECO:0007669"/>
    <property type="project" value="TreeGrafter"/>
</dbReference>
<comment type="catalytic activity">
    <reaction evidence="9">
        <text>N(4)-(alpha-D-Man-(1-&gt;2)-alpha-D-Man-(1-&gt;2)-alpha-D-Man-(1-&gt;3)-[alpha-D-Man-(1-&gt;2)-alpha-D-Man-(1-&gt;3)-[alpha-D-Man-(1-&gt;2)-alpha-D-Man-(1-&gt;6)]-alpha-D-Man-(1-&gt;6)]-beta-D-Man-(1-&gt;4)-beta-D-GlcNAc-(1-&gt;4)-beta-D-GlcNAc)-L-asparaginyl-[protein] (N-glucan mannose isomer 9A1,2,3B1,2,3) + 4 H2O = N(4)-(alpha-D-Man-(1-&gt;3)-[alpha-D-Man-(1-&gt;3)-[alpha-D-Man-(1-&gt;6)]-alpha-D-Man-(1-&gt;6)]-beta-D-Man-(1-&gt;4)-beta-D-GlcNAc-(1-&gt;4)-beta-D-GlcNAc)-L-asparaginyl-[protein] (N-glucan mannose isomer 5A1,2) + 4 beta-D-mannose</text>
        <dbReference type="Rhea" id="RHEA:56008"/>
        <dbReference type="Rhea" id="RHEA-COMP:14356"/>
        <dbReference type="Rhea" id="RHEA-COMP:14367"/>
        <dbReference type="ChEBI" id="CHEBI:15377"/>
        <dbReference type="ChEBI" id="CHEBI:28563"/>
        <dbReference type="ChEBI" id="CHEBI:59087"/>
        <dbReference type="ChEBI" id="CHEBI:139493"/>
        <dbReference type="EC" id="3.2.1.113"/>
    </reaction>
</comment>
<dbReference type="PRINTS" id="PR00747">
    <property type="entry name" value="GLYHDRLASE47"/>
</dbReference>
<dbReference type="OMA" id="CAWAYEA"/>
<dbReference type="PANTHER" id="PTHR11742">
    <property type="entry name" value="MANNOSYL-OLIGOSACCHARIDE ALPHA-1,2-MANNOSIDASE-RELATED"/>
    <property type="match status" value="1"/>
</dbReference>
<evidence type="ECO:0000256" key="7">
    <source>
        <dbReference type="ARBA" id="ARBA00023157"/>
    </source>
</evidence>
<dbReference type="Pfam" id="PF01532">
    <property type="entry name" value="Glyco_hydro_47"/>
    <property type="match status" value="1"/>
</dbReference>
<evidence type="ECO:0000313" key="14">
    <source>
        <dbReference type="EMBL" id="KJA15407.1"/>
    </source>
</evidence>
<evidence type="ECO:0000256" key="1">
    <source>
        <dbReference type="ARBA" id="ARBA00001913"/>
    </source>
</evidence>
<dbReference type="GO" id="GO:0005975">
    <property type="term" value="P:carbohydrate metabolic process"/>
    <property type="evidence" value="ECO:0007669"/>
    <property type="project" value="InterPro"/>
</dbReference>
<dbReference type="SUPFAM" id="SSF48225">
    <property type="entry name" value="Seven-hairpin glycosidases"/>
    <property type="match status" value="1"/>
</dbReference>
<evidence type="ECO:0000256" key="13">
    <source>
        <dbReference type="SAM" id="MobiDB-lite"/>
    </source>
</evidence>
<accession>A0A0D2KLA8</accession>
<comment type="catalytic activity">
    <reaction evidence="8">
        <text>N(4)-(alpha-D-Man-(1-&gt;2)-alpha-D-Man-(1-&gt;2)-alpha-D-Man-(1-&gt;3)-[alpha-D-Man-(1-&gt;3)-[alpha-D-Man-(1-&gt;2)-alpha-D-Man-(1-&gt;6)]-alpha-D-Man-(1-&gt;6)]-beta-D-Man-(1-&gt;4)-beta-D-GlcNAc-(1-&gt;4)-beta-D-GlcNAc)-L-asparaginyl-[protein] (N-glucan mannose isomer 8A1,2,3B1,3) + 3 H2O = N(4)-(alpha-D-Man-(1-&gt;3)-[alpha-D-Man-(1-&gt;3)-[alpha-D-Man-(1-&gt;6)]-alpha-D-Man-(1-&gt;6)]-beta-D-Man-(1-&gt;4)-beta-D-GlcNAc-(1-&gt;4)-beta-D-GlcNAc)-L-asparaginyl-[protein] (N-glucan mannose isomer 5A1,2) + 3 beta-D-mannose</text>
        <dbReference type="Rhea" id="RHEA:56028"/>
        <dbReference type="Rhea" id="RHEA-COMP:14358"/>
        <dbReference type="Rhea" id="RHEA-COMP:14367"/>
        <dbReference type="ChEBI" id="CHEBI:15377"/>
        <dbReference type="ChEBI" id="CHEBI:28563"/>
        <dbReference type="ChEBI" id="CHEBI:59087"/>
        <dbReference type="ChEBI" id="CHEBI:60628"/>
        <dbReference type="EC" id="3.2.1.113"/>
    </reaction>
</comment>
<dbReference type="InterPro" id="IPR001382">
    <property type="entry name" value="Glyco_hydro_47"/>
</dbReference>